<evidence type="ECO:0000256" key="4">
    <source>
        <dbReference type="ARBA" id="ARBA00022771"/>
    </source>
</evidence>
<feature type="domain" description="C2H2-type" evidence="9">
    <location>
        <begin position="27"/>
        <end position="54"/>
    </location>
</feature>
<dbReference type="CDD" id="cd12148">
    <property type="entry name" value="fungal_TF_MHR"/>
    <property type="match status" value="1"/>
</dbReference>
<dbReference type="SMART" id="SM00355">
    <property type="entry name" value="ZnF_C2H2"/>
    <property type="match status" value="2"/>
</dbReference>
<keyword evidence="2" id="KW-0479">Metal-binding</keyword>
<dbReference type="InterPro" id="IPR051059">
    <property type="entry name" value="VerF-like"/>
</dbReference>
<keyword evidence="6" id="KW-0539">Nucleus</keyword>
<keyword evidence="11" id="KW-1185">Reference proteome</keyword>
<dbReference type="OrthoDB" id="654211at2759"/>
<dbReference type="InterPro" id="IPR036236">
    <property type="entry name" value="Znf_C2H2_sf"/>
</dbReference>
<protein>
    <recommendedName>
        <fullName evidence="9">C2H2-type domain-containing protein</fullName>
    </recommendedName>
</protein>
<evidence type="ECO:0000256" key="8">
    <source>
        <dbReference type="SAM" id="MobiDB-lite"/>
    </source>
</evidence>
<dbReference type="PROSITE" id="PS50157">
    <property type="entry name" value="ZINC_FINGER_C2H2_2"/>
    <property type="match status" value="2"/>
</dbReference>
<evidence type="ECO:0000256" key="6">
    <source>
        <dbReference type="ARBA" id="ARBA00023242"/>
    </source>
</evidence>
<accession>A0A8E2JFX7</accession>
<evidence type="ECO:0000256" key="3">
    <source>
        <dbReference type="ARBA" id="ARBA00022737"/>
    </source>
</evidence>
<dbReference type="GO" id="GO:0008270">
    <property type="term" value="F:zinc ion binding"/>
    <property type="evidence" value="ECO:0007669"/>
    <property type="project" value="UniProtKB-KW"/>
</dbReference>
<feature type="compositionally biased region" description="Low complexity" evidence="8">
    <location>
        <begin position="1"/>
        <end position="23"/>
    </location>
</feature>
<dbReference type="PANTHER" id="PTHR40626">
    <property type="entry name" value="MIP31509P"/>
    <property type="match status" value="1"/>
</dbReference>
<feature type="compositionally biased region" description="Low complexity" evidence="8">
    <location>
        <begin position="79"/>
        <end position="88"/>
    </location>
</feature>
<sequence length="743" mass="81316">MHATPPLSSPDSAAAPTSTTTTTLKPHRCSICNTSFRRREHLSRHLTRHTHEKPFQCQQCSRSFSRKDLHARHQKKYHSSVTSPSIVSLSSADAVPKSVPSTVSKTPQQCESMTGLLDMMPDAPEIAPCPASIEQAQSRSRTQPSLLNATVPEELQAYLDLGPLAEFSFTTHDQNHVPPPFLYPGSATGTASSAEFQSSSSWPDADNSTADANSSANNFGLPSIRSTPSIEPLKRQSGQPNLPSPFSLFLNFPSFPSTPFVQSRSPTPPTGVISQGTELNETVRGRIQHALRGLNTFAAHDIVIPELTELDRYWAMYFAKPNRNMPLIHKPSIGRDTMAPALILAILGDGAMYCGEKATAMALYEGSRRITSNHIESYGSDNMPLWAAQTLLLNGVFGLPGGDHPDVDVTLGALQGLLKVAGQLSPRGALPNRYLPIPLQEEWETYIDLEQRRRTKLGILVMVGLWSTAFGNLLEASATSFNNAELPSSEVAWTAASAELWKGLNAKPRNPAPRFFQAEVEALLNGTSKPCNGFSTLILIVGLLLYADEMRHSLTIAELKALVNPAIDHWGEVHHRGKRENLDVNFISIPSAAYLRLSFEVDIRAAMPLFLAKNFSSMRLLLREGDLFTAAEHAIDALVPWAVSHKNRISMVSLPCALVISEYVLFAMQLETISILEQNMVRKIQASLRRVMPIGVDCAERLWEALTVVVGRGPLTVAISQAMDAYAQSIAYEANGKRLFASI</sequence>
<name>A0A8E2JFX7_9PEZI</name>
<feature type="domain" description="C2H2-type" evidence="9">
    <location>
        <begin position="55"/>
        <end position="83"/>
    </location>
</feature>
<gene>
    <name evidence="10" type="ORF">K432DRAFT_404255</name>
</gene>
<proteinExistence type="predicted"/>
<dbReference type="PROSITE" id="PS00028">
    <property type="entry name" value="ZINC_FINGER_C2H2_1"/>
    <property type="match status" value="2"/>
</dbReference>
<evidence type="ECO:0000256" key="1">
    <source>
        <dbReference type="ARBA" id="ARBA00004123"/>
    </source>
</evidence>
<dbReference type="Proteomes" id="UP000250266">
    <property type="component" value="Unassembled WGS sequence"/>
</dbReference>
<evidence type="ECO:0000256" key="7">
    <source>
        <dbReference type="PROSITE-ProRule" id="PRU00042"/>
    </source>
</evidence>
<feature type="compositionally biased region" description="Low complexity" evidence="8">
    <location>
        <begin position="192"/>
        <end position="218"/>
    </location>
</feature>
<keyword evidence="5" id="KW-0862">Zinc</keyword>
<keyword evidence="3" id="KW-0677">Repeat</keyword>
<dbReference type="PANTHER" id="PTHR40626:SF13">
    <property type="entry name" value="RESPIRATION FACTOR 2-RELATED"/>
    <property type="match status" value="1"/>
</dbReference>
<feature type="region of interest" description="Disordered" evidence="8">
    <location>
        <begin position="68"/>
        <end position="88"/>
    </location>
</feature>
<dbReference type="Gene3D" id="3.30.160.60">
    <property type="entry name" value="Classic Zinc Finger"/>
    <property type="match status" value="2"/>
</dbReference>
<dbReference type="GO" id="GO:0000978">
    <property type="term" value="F:RNA polymerase II cis-regulatory region sequence-specific DNA binding"/>
    <property type="evidence" value="ECO:0007669"/>
    <property type="project" value="InterPro"/>
</dbReference>
<reference evidence="10 11" key="1">
    <citation type="journal article" date="2016" name="Nat. Commun.">
        <title>Ectomycorrhizal ecology is imprinted in the genome of the dominant symbiotic fungus Cenococcum geophilum.</title>
        <authorList>
            <consortium name="DOE Joint Genome Institute"/>
            <person name="Peter M."/>
            <person name="Kohler A."/>
            <person name="Ohm R.A."/>
            <person name="Kuo A."/>
            <person name="Krutzmann J."/>
            <person name="Morin E."/>
            <person name="Arend M."/>
            <person name="Barry K.W."/>
            <person name="Binder M."/>
            <person name="Choi C."/>
            <person name="Clum A."/>
            <person name="Copeland A."/>
            <person name="Grisel N."/>
            <person name="Haridas S."/>
            <person name="Kipfer T."/>
            <person name="LaButti K."/>
            <person name="Lindquist E."/>
            <person name="Lipzen A."/>
            <person name="Maire R."/>
            <person name="Meier B."/>
            <person name="Mihaltcheva S."/>
            <person name="Molinier V."/>
            <person name="Murat C."/>
            <person name="Poggeler S."/>
            <person name="Quandt C.A."/>
            <person name="Sperisen C."/>
            <person name="Tritt A."/>
            <person name="Tisserant E."/>
            <person name="Crous P.W."/>
            <person name="Henrissat B."/>
            <person name="Nehls U."/>
            <person name="Egli S."/>
            <person name="Spatafora J.W."/>
            <person name="Grigoriev I.V."/>
            <person name="Martin F.M."/>
        </authorList>
    </citation>
    <scope>NUCLEOTIDE SEQUENCE [LARGE SCALE GENOMIC DNA]</scope>
    <source>
        <strain evidence="10 11">CBS 459.81</strain>
    </source>
</reference>
<feature type="region of interest" description="Disordered" evidence="8">
    <location>
        <begin position="1"/>
        <end position="24"/>
    </location>
</feature>
<dbReference type="GO" id="GO:0000785">
    <property type="term" value="C:chromatin"/>
    <property type="evidence" value="ECO:0007669"/>
    <property type="project" value="TreeGrafter"/>
</dbReference>
<dbReference type="EMBL" id="KV744939">
    <property type="protein sequence ID" value="OCK80942.1"/>
    <property type="molecule type" value="Genomic_DNA"/>
</dbReference>
<feature type="compositionally biased region" description="Basic residues" evidence="8">
    <location>
        <begin position="69"/>
        <end position="78"/>
    </location>
</feature>
<dbReference type="Pfam" id="PF00096">
    <property type="entry name" value="zf-C2H2"/>
    <property type="match status" value="1"/>
</dbReference>
<dbReference type="GO" id="GO:0005634">
    <property type="term" value="C:nucleus"/>
    <property type="evidence" value="ECO:0007669"/>
    <property type="project" value="UniProtKB-SubCell"/>
</dbReference>
<evidence type="ECO:0000313" key="11">
    <source>
        <dbReference type="Proteomes" id="UP000250266"/>
    </source>
</evidence>
<dbReference type="InterPro" id="IPR013087">
    <property type="entry name" value="Znf_C2H2_type"/>
</dbReference>
<dbReference type="SUPFAM" id="SSF57667">
    <property type="entry name" value="beta-beta-alpha zinc fingers"/>
    <property type="match status" value="1"/>
</dbReference>
<organism evidence="10 11">
    <name type="scientific">Lepidopterella palustris CBS 459.81</name>
    <dbReference type="NCBI Taxonomy" id="1314670"/>
    <lineage>
        <taxon>Eukaryota</taxon>
        <taxon>Fungi</taxon>
        <taxon>Dikarya</taxon>
        <taxon>Ascomycota</taxon>
        <taxon>Pezizomycotina</taxon>
        <taxon>Dothideomycetes</taxon>
        <taxon>Pleosporomycetidae</taxon>
        <taxon>Mytilinidiales</taxon>
        <taxon>Argynnaceae</taxon>
        <taxon>Lepidopterella</taxon>
    </lineage>
</organism>
<evidence type="ECO:0000256" key="2">
    <source>
        <dbReference type="ARBA" id="ARBA00022723"/>
    </source>
</evidence>
<dbReference type="GO" id="GO:0006351">
    <property type="term" value="P:DNA-templated transcription"/>
    <property type="evidence" value="ECO:0007669"/>
    <property type="project" value="InterPro"/>
</dbReference>
<evidence type="ECO:0000256" key="5">
    <source>
        <dbReference type="ARBA" id="ARBA00022833"/>
    </source>
</evidence>
<evidence type="ECO:0000259" key="9">
    <source>
        <dbReference type="PROSITE" id="PS50157"/>
    </source>
</evidence>
<dbReference type="AlphaFoldDB" id="A0A8E2JFX7"/>
<keyword evidence="4 7" id="KW-0863">Zinc-finger</keyword>
<comment type="subcellular location">
    <subcellularLocation>
        <location evidence="1">Nucleus</location>
    </subcellularLocation>
</comment>
<dbReference type="GO" id="GO:0000981">
    <property type="term" value="F:DNA-binding transcription factor activity, RNA polymerase II-specific"/>
    <property type="evidence" value="ECO:0007669"/>
    <property type="project" value="InterPro"/>
</dbReference>
<feature type="region of interest" description="Disordered" evidence="8">
    <location>
        <begin position="178"/>
        <end position="238"/>
    </location>
</feature>
<evidence type="ECO:0000313" key="10">
    <source>
        <dbReference type="EMBL" id="OCK80942.1"/>
    </source>
</evidence>